<dbReference type="EMBL" id="DTFF01000080">
    <property type="protein sequence ID" value="HGI88472.1"/>
    <property type="molecule type" value="Genomic_DNA"/>
</dbReference>
<protein>
    <submittedName>
        <fullName evidence="1">Uncharacterized protein</fullName>
    </submittedName>
</protein>
<gene>
    <name evidence="1" type="ORF">ENV14_08845</name>
</gene>
<evidence type="ECO:0000313" key="1">
    <source>
        <dbReference type="EMBL" id="HGI88472.1"/>
    </source>
</evidence>
<proteinExistence type="predicted"/>
<dbReference type="AlphaFoldDB" id="A0A7C4BEX7"/>
<sequence length="106" mass="11658">MVMVSSIELESFEDMILMLHSRMTPVSMTSSLMCTDRICFTIISAGDEQIFIISSPPPTGKCKFAYVDDYGRARCSDTPPAGKPIVFVISVKSVKETDSIIKALQT</sequence>
<name>A0A7C4BEX7_9CREN</name>
<reference evidence="1" key="1">
    <citation type="journal article" date="2020" name="mSystems">
        <title>Genome- and Community-Level Interaction Insights into Carbon Utilization and Element Cycling Functions of Hydrothermarchaeota in Hydrothermal Sediment.</title>
        <authorList>
            <person name="Zhou Z."/>
            <person name="Liu Y."/>
            <person name="Xu W."/>
            <person name="Pan J."/>
            <person name="Luo Z.H."/>
            <person name="Li M."/>
        </authorList>
    </citation>
    <scope>NUCLEOTIDE SEQUENCE [LARGE SCALE GENOMIC DNA]</scope>
    <source>
        <strain evidence="1">SpSt-732</strain>
    </source>
</reference>
<accession>A0A7C4BEX7</accession>
<comment type="caution">
    <text evidence="1">The sequence shown here is derived from an EMBL/GenBank/DDBJ whole genome shotgun (WGS) entry which is preliminary data.</text>
</comment>
<organism evidence="1">
    <name type="scientific">Ignisphaera aggregans</name>
    <dbReference type="NCBI Taxonomy" id="334771"/>
    <lineage>
        <taxon>Archaea</taxon>
        <taxon>Thermoproteota</taxon>
        <taxon>Thermoprotei</taxon>
        <taxon>Desulfurococcales</taxon>
        <taxon>Desulfurococcaceae</taxon>
        <taxon>Ignisphaera</taxon>
    </lineage>
</organism>